<keyword evidence="2 4" id="KW-0560">Oxidoreductase</keyword>
<dbReference type="SUPFAM" id="SSF51735">
    <property type="entry name" value="NAD(P)-binding Rossmann-fold domains"/>
    <property type="match status" value="1"/>
</dbReference>
<evidence type="ECO:0000259" key="5">
    <source>
        <dbReference type="Pfam" id="PF00389"/>
    </source>
</evidence>
<evidence type="ECO:0000259" key="6">
    <source>
        <dbReference type="Pfam" id="PF02826"/>
    </source>
</evidence>
<organism evidence="7 8">
    <name type="scientific">Phytomonospora endophytica</name>
    <dbReference type="NCBI Taxonomy" id="714109"/>
    <lineage>
        <taxon>Bacteria</taxon>
        <taxon>Bacillati</taxon>
        <taxon>Actinomycetota</taxon>
        <taxon>Actinomycetes</taxon>
        <taxon>Micromonosporales</taxon>
        <taxon>Micromonosporaceae</taxon>
        <taxon>Phytomonospora</taxon>
    </lineage>
</organism>
<dbReference type="InterPro" id="IPR006139">
    <property type="entry name" value="D-isomer_2_OHA_DH_cat_dom"/>
</dbReference>
<dbReference type="Gene3D" id="3.40.50.720">
    <property type="entry name" value="NAD(P)-binding Rossmann-like Domain"/>
    <property type="match status" value="2"/>
</dbReference>
<evidence type="ECO:0000256" key="2">
    <source>
        <dbReference type="ARBA" id="ARBA00023002"/>
    </source>
</evidence>
<dbReference type="Pfam" id="PF02826">
    <property type="entry name" value="2-Hacid_dh_C"/>
    <property type="match status" value="1"/>
</dbReference>
<dbReference type="PANTHER" id="PTHR43761">
    <property type="entry name" value="D-ISOMER SPECIFIC 2-HYDROXYACID DEHYDROGENASE FAMILY PROTEIN (AFU_ORTHOLOGUE AFUA_1G13630)"/>
    <property type="match status" value="1"/>
</dbReference>
<evidence type="ECO:0000256" key="1">
    <source>
        <dbReference type="ARBA" id="ARBA00005854"/>
    </source>
</evidence>
<dbReference type="EC" id="1.1.1.29" evidence="7"/>
<protein>
    <submittedName>
        <fullName evidence="7">Glycerate dehydrogenase</fullName>
        <ecNumber evidence="7">1.1.1.29</ecNumber>
    </submittedName>
</protein>
<keyword evidence="3" id="KW-0520">NAD</keyword>
<gene>
    <name evidence="7" type="ORF">HNR73_000080</name>
</gene>
<dbReference type="RefSeq" id="WP_184785167.1">
    <property type="nucleotide sequence ID" value="NZ_BONT01000062.1"/>
</dbReference>
<dbReference type="InterPro" id="IPR006140">
    <property type="entry name" value="D-isomer_DH_NAD-bd"/>
</dbReference>
<dbReference type="InterPro" id="IPR036291">
    <property type="entry name" value="NAD(P)-bd_dom_sf"/>
</dbReference>
<dbReference type="InterPro" id="IPR029753">
    <property type="entry name" value="D-isomer_DH_CS"/>
</dbReference>
<proteinExistence type="inferred from homology"/>
<keyword evidence="8" id="KW-1185">Reference proteome</keyword>
<name>A0A841FEG8_9ACTN</name>
<dbReference type="EMBL" id="JACHGT010000001">
    <property type="protein sequence ID" value="MBB6032238.1"/>
    <property type="molecule type" value="Genomic_DNA"/>
</dbReference>
<feature type="domain" description="D-isomer specific 2-hydroxyacid dehydrogenase catalytic" evidence="5">
    <location>
        <begin position="17"/>
        <end position="305"/>
    </location>
</feature>
<comment type="caution">
    <text evidence="7">The sequence shown here is derived from an EMBL/GenBank/DDBJ whole genome shotgun (WGS) entry which is preliminary data.</text>
</comment>
<dbReference type="PANTHER" id="PTHR43761:SF1">
    <property type="entry name" value="D-ISOMER SPECIFIC 2-HYDROXYACID DEHYDROGENASE CATALYTIC DOMAIN-CONTAINING PROTEIN-RELATED"/>
    <property type="match status" value="1"/>
</dbReference>
<comment type="similarity">
    <text evidence="1 4">Belongs to the D-isomer specific 2-hydroxyacid dehydrogenase family.</text>
</comment>
<evidence type="ECO:0000256" key="3">
    <source>
        <dbReference type="ARBA" id="ARBA00023027"/>
    </source>
</evidence>
<dbReference type="GO" id="GO:0008465">
    <property type="term" value="F:hydroxypyruvate reductase (NADH) activity"/>
    <property type="evidence" value="ECO:0007669"/>
    <property type="project" value="UniProtKB-EC"/>
</dbReference>
<feature type="domain" description="D-isomer specific 2-hydroxyacid dehydrogenase NAD-binding" evidence="6">
    <location>
        <begin position="107"/>
        <end position="273"/>
    </location>
</feature>
<evidence type="ECO:0000313" key="8">
    <source>
        <dbReference type="Proteomes" id="UP000548476"/>
    </source>
</evidence>
<dbReference type="AlphaFoldDB" id="A0A841FEG8"/>
<dbReference type="PROSITE" id="PS00670">
    <property type="entry name" value="D_2_HYDROXYACID_DH_2"/>
    <property type="match status" value="1"/>
</dbReference>
<dbReference type="Pfam" id="PF00389">
    <property type="entry name" value="2-Hacid_dh"/>
    <property type="match status" value="1"/>
</dbReference>
<evidence type="ECO:0000313" key="7">
    <source>
        <dbReference type="EMBL" id="MBB6032238.1"/>
    </source>
</evidence>
<dbReference type="Proteomes" id="UP000548476">
    <property type="component" value="Unassembled WGS sequence"/>
</dbReference>
<evidence type="ECO:0000256" key="4">
    <source>
        <dbReference type="RuleBase" id="RU003719"/>
    </source>
</evidence>
<dbReference type="GO" id="GO:0051287">
    <property type="term" value="F:NAD binding"/>
    <property type="evidence" value="ECO:0007669"/>
    <property type="project" value="InterPro"/>
</dbReference>
<reference evidence="7 8" key="1">
    <citation type="submission" date="2020-08" db="EMBL/GenBank/DDBJ databases">
        <title>Genomic Encyclopedia of Type Strains, Phase IV (KMG-IV): sequencing the most valuable type-strain genomes for metagenomic binning, comparative biology and taxonomic classification.</title>
        <authorList>
            <person name="Goeker M."/>
        </authorList>
    </citation>
    <scope>NUCLEOTIDE SEQUENCE [LARGE SCALE GENOMIC DNA]</scope>
    <source>
        <strain evidence="7 8">YIM 65646</strain>
    </source>
</reference>
<dbReference type="InterPro" id="IPR050418">
    <property type="entry name" value="D-iso_2-hydroxyacid_DH_PdxB"/>
</dbReference>
<dbReference type="SUPFAM" id="SSF52283">
    <property type="entry name" value="Formate/glycerate dehydrogenase catalytic domain-like"/>
    <property type="match status" value="1"/>
</dbReference>
<sequence>MRIVYAERPTYLPERWHERFAALGEFEVFTDRPEPTTLLHRLSGADLAIVESTPLPSQLLHRVTRLRYLTLATTGHHIVDLAAAEAAGITVAHCPTYCCQAVAEHVFGLLLALVRQLPAADAAARLGAGGLVGAFLSRELRGMTLGLLGAGRIATAVAGIAMGFGMDVIATNRSGKATSGLRVVPLEQLLRRSDVLSLHVPLTTDTRGILSAERLSLLRPSALLVNTCSADLIDQPALARALGDGTLSGAALNAVAEKGADELRRLDNVVLSPGTAWYTDIAREANLVEIHENLTSYLRGTPVNTLTRPLRSE</sequence>
<accession>A0A841FEG8</accession>